<dbReference type="CDD" id="cd17039">
    <property type="entry name" value="Ubl_ubiquitin_like"/>
    <property type="match status" value="1"/>
</dbReference>
<dbReference type="InterPro" id="IPR003103">
    <property type="entry name" value="BAG_domain"/>
</dbReference>
<dbReference type="AlphaFoldDB" id="A0A5N5XCQ7"/>
<dbReference type="Proteomes" id="UP000326565">
    <property type="component" value="Unassembled WGS sequence"/>
</dbReference>
<feature type="compositionally biased region" description="Basic residues" evidence="1">
    <location>
        <begin position="252"/>
        <end position="268"/>
    </location>
</feature>
<dbReference type="InterPro" id="IPR039690">
    <property type="entry name" value="SNRNP25"/>
</dbReference>
<dbReference type="InterPro" id="IPR000626">
    <property type="entry name" value="Ubiquitin-like_dom"/>
</dbReference>
<dbReference type="PROSITE" id="PS50053">
    <property type="entry name" value="UBIQUITIN_2"/>
    <property type="match status" value="1"/>
</dbReference>
<dbReference type="Pfam" id="PF02179">
    <property type="entry name" value="BAG"/>
    <property type="match status" value="1"/>
</dbReference>
<evidence type="ECO:0000259" key="3">
    <source>
        <dbReference type="PROSITE" id="PS51035"/>
    </source>
</evidence>
<feature type="compositionally biased region" description="Polar residues" evidence="1">
    <location>
        <begin position="288"/>
        <end position="310"/>
    </location>
</feature>
<reference evidence="4 5" key="1">
    <citation type="submission" date="2019-04" db="EMBL/GenBank/DDBJ databases">
        <title>Friends and foes A comparative genomics study of 23 Aspergillus species from section Flavi.</title>
        <authorList>
            <consortium name="DOE Joint Genome Institute"/>
            <person name="Kjaerbolling I."/>
            <person name="Vesth T."/>
            <person name="Frisvad J.C."/>
            <person name="Nybo J.L."/>
            <person name="Theobald S."/>
            <person name="Kildgaard S."/>
            <person name="Isbrandt T."/>
            <person name="Kuo A."/>
            <person name="Sato A."/>
            <person name="Lyhne E.K."/>
            <person name="Kogle M.E."/>
            <person name="Wiebenga A."/>
            <person name="Kun R.S."/>
            <person name="Lubbers R.J."/>
            <person name="Makela M.R."/>
            <person name="Barry K."/>
            <person name="Chovatia M."/>
            <person name="Clum A."/>
            <person name="Daum C."/>
            <person name="Haridas S."/>
            <person name="He G."/>
            <person name="LaButti K."/>
            <person name="Lipzen A."/>
            <person name="Mondo S."/>
            <person name="Riley R."/>
            <person name="Salamov A."/>
            <person name="Simmons B.A."/>
            <person name="Magnuson J.K."/>
            <person name="Henrissat B."/>
            <person name="Mortensen U.H."/>
            <person name="Larsen T.O."/>
            <person name="Devries R.P."/>
            <person name="Grigoriev I.V."/>
            <person name="Machida M."/>
            <person name="Baker S.E."/>
            <person name="Andersen M.R."/>
        </authorList>
    </citation>
    <scope>NUCLEOTIDE SEQUENCE [LARGE SCALE GENOMIC DNA]</scope>
    <source>
        <strain evidence="4 5">CBS 151.66</strain>
    </source>
</reference>
<dbReference type="Gene3D" id="3.10.20.90">
    <property type="entry name" value="Phosphatidylinositol 3-kinase Catalytic Subunit, Chain A, domain 1"/>
    <property type="match status" value="1"/>
</dbReference>
<dbReference type="PANTHER" id="PTHR14942">
    <property type="entry name" value="U11/U12 SMALL NUCLEAR RIBONUCLEOPROTEIN 25 KDA PROTEIN"/>
    <property type="match status" value="1"/>
</dbReference>
<dbReference type="PROSITE" id="PS51035">
    <property type="entry name" value="BAG"/>
    <property type="match status" value="1"/>
</dbReference>
<sequence length="404" mass="44303">MTQLLSHASQSSLGETCAFYLAYAKNNIPTSLNTIQDKFVSTLLSAEVPLPLRSLTPPQHWISEHPFTADKSTLVLTLLACAIAVAIMSWRAPFSNIFRRSPQYSTISNTPQVSESDYSYITPNGIVDAPTGAYGGQDDAEPDTLVLRHKRVAHELHFPAYAINDGALSVGQLRRRAAEAMKTPDPKRIKLLYKGKLLDDDSLSCRAEGLKQQSEVMCVVSEVQPGESTPSEGSDAEDKTSDSARPDEAPRKRNRTRNKNKKKNKNKNKRSDDGVADPNTLHPPADQQRPSSASNPSGMPASSPNLNAFPTSPEKIQALSTYLRSVLLPLCEAFYAKPPAEVKSREFEHAKLSEMILTQVLIKADGIETDGNPDTRLARRALIKEAQDALDNLDQVKKAEAEKA</sequence>
<accession>A0A5N5XCQ7</accession>
<evidence type="ECO:0000259" key="2">
    <source>
        <dbReference type="PROSITE" id="PS50053"/>
    </source>
</evidence>
<evidence type="ECO:0000256" key="1">
    <source>
        <dbReference type="SAM" id="MobiDB-lite"/>
    </source>
</evidence>
<dbReference type="Gene3D" id="1.20.58.120">
    <property type="entry name" value="BAG domain"/>
    <property type="match status" value="1"/>
</dbReference>
<protein>
    <submittedName>
        <fullName evidence="4">BAG domain-containing protein</fullName>
    </submittedName>
</protein>
<feature type="region of interest" description="Disordered" evidence="1">
    <location>
        <begin position="223"/>
        <end position="310"/>
    </location>
</feature>
<dbReference type="GO" id="GO:0005681">
    <property type="term" value="C:spliceosomal complex"/>
    <property type="evidence" value="ECO:0007669"/>
    <property type="project" value="TreeGrafter"/>
</dbReference>
<dbReference type="PANTHER" id="PTHR14942:SF0">
    <property type="entry name" value="U11_U12 SMALL NUCLEAR RIBONUCLEOPROTEIN 25 KDA PROTEIN"/>
    <property type="match status" value="1"/>
</dbReference>
<dbReference type="SMART" id="SM00264">
    <property type="entry name" value="BAG"/>
    <property type="match status" value="1"/>
</dbReference>
<feature type="domain" description="Ubiquitin-like" evidence="2">
    <location>
        <begin position="169"/>
        <end position="225"/>
    </location>
</feature>
<keyword evidence="5" id="KW-1185">Reference proteome</keyword>
<dbReference type="SUPFAM" id="SSF63491">
    <property type="entry name" value="BAG domain"/>
    <property type="match status" value="1"/>
</dbReference>
<dbReference type="SUPFAM" id="SSF54236">
    <property type="entry name" value="Ubiquitin-like"/>
    <property type="match status" value="1"/>
</dbReference>
<evidence type="ECO:0000313" key="4">
    <source>
        <dbReference type="EMBL" id="KAB8078543.1"/>
    </source>
</evidence>
<dbReference type="OrthoDB" id="417450at2759"/>
<dbReference type="InterPro" id="IPR036533">
    <property type="entry name" value="BAG_dom_sf"/>
</dbReference>
<dbReference type="GO" id="GO:0051087">
    <property type="term" value="F:protein-folding chaperone binding"/>
    <property type="evidence" value="ECO:0007669"/>
    <property type="project" value="InterPro"/>
</dbReference>
<evidence type="ECO:0000313" key="5">
    <source>
        <dbReference type="Proteomes" id="UP000326565"/>
    </source>
</evidence>
<feature type="compositionally biased region" description="Basic and acidic residues" evidence="1">
    <location>
        <begin position="236"/>
        <end position="251"/>
    </location>
</feature>
<name>A0A5N5XCQ7_9EURO</name>
<proteinExistence type="predicted"/>
<dbReference type="InterPro" id="IPR029071">
    <property type="entry name" value="Ubiquitin-like_domsf"/>
</dbReference>
<feature type="domain" description="BAG" evidence="3">
    <location>
        <begin position="315"/>
        <end position="397"/>
    </location>
</feature>
<organism evidence="4 5">
    <name type="scientific">Aspergillus leporis</name>
    <dbReference type="NCBI Taxonomy" id="41062"/>
    <lineage>
        <taxon>Eukaryota</taxon>
        <taxon>Fungi</taxon>
        <taxon>Dikarya</taxon>
        <taxon>Ascomycota</taxon>
        <taxon>Pezizomycotina</taxon>
        <taxon>Eurotiomycetes</taxon>
        <taxon>Eurotiomycetidae</taxon>
        <taxon>Eurotiales</taxon>
        <taxon>Aspergillaceae</taxon>
        <taxon>Aspergillus</taxon>
        <taxon>Aspergillus subgen. Circumdati</taxon>
    </lineage>
</organism>
<dbReference type="EMBL" id="ML732157">
    <property type="protein sequence ID" value="KAB8078543.1"/>
    <property type="molecule type" value="Genomic_DNA"/>
</dbReference>
<dbReference type="GO" id="GO:0000398">
    <property type="term" value="P:mRNA splicing, via spliceosome"/>
    <property type="evidence" value="ECO:0007669"/>
    <property type="project" value="InterPro"/>
</dbReference>
<gene>
    <name evidence="4" type="ORF">BDV29DRAFT_166163</name>
</gene>